<evidence type="ECO:0000256" key="4">
    <source>
        <dbReference type="ARBA" id="ARBA00022989"/>
    </source>
</evidence>
<keyword evidence="5 7" id="KW-0472">Membrane</keyword>
<dbReference type="InterPro" id="IPR036259">
    <property type="entry name" value="MFS_trans_sf"/>
</dbReference>
<dbReference type="PROSITE" id="PS50850">
    <property type="entry name" value="MFS"/>
    <property type="match status" value="1"/>
</dbReference>
<evidence type="ECO:0000259" key="8">
    <source>
        <dbReference type="PROSITE" id="PS50850"/>
    </source>
</evidence>
<dbReference type="InterPro" id="IPR016187">
    <property type="entry name" value="CTDL_fold"/>
</dbReference>
<comment type="caution">
    <text evidence="9">The sequence shown here is derived from an EMBL/GenBank/DDBJ whole genome shotgun (WGS) entry which is preliminary data.</text>
</comment>
<organism evidence="9 10">
    <name type="scientific">Colletotrichum musicola</name>
    <dbReference type="NCBI Taxonomy" id="2175873"/>
    <lineage>
        <taxon>Eukaryota</taxon>
        <taxon>Fungi</taxon>
        <taxon>Dikarya</taxon>
        <taxon>Ascomycota</taxon>
        <taxon>Pezizomycotina</taxon>
        <taxon>Sordariomycetes</taxon>
        <taxon>Hypocreomycetidae</taxon>
        <taxon>Glomerellales</taxon>
        <taxon>Glomerellaceae</taxon>
        <taxon>Colletotrichum</taxon>
        <taxon>Colletotrichum orchidearum species complex</taxon>
    </lineage>
</organism>
<feature type="transmembrane region" description="Helical" evidence="7">
    <location>
        <begin position="163"/>
        <end position="186"/>
    </location>
</feature>
<dbReference type="InterPro" id="IPR005532">
    <property type="entry name" value="SUMF_dom"/>
</dbReference>
<evidence type="ECO:0000256" key="1">
    <source>
        <dbReference type="ARBA" id="ARBA00004141"/>
    </source>
</evidence>
<evidence type="ECO:0000256" key="2">
    <source>
        <dbReference type="ARBA" id="ARBA00022448"/>
    </source>
</evidence>
<dbReference type="InterPro" id="IPR010357">
    <property type="entry name" value="TXNDC17_dom"/>
</dbReference>
<gene>
    <name evidence="9" type="ORF">CMUS01_04351</name>
</gene>
<evidence type="ECO:0000313" key="9">
    <source>
        <dbReference type="EMBL" id="KAF6839156.1"/>
    </source>
</evidence>
<feature type="transmembrane region" description="Helical" evidence="7">
    <location>
        <begin position="427"/>
        <end position="448"/>
    </location>
</feature>
<dbReference type="Gene3D" id="1.20.1250.20">
    <property type="entry name" value="MFS general substrate transporter like domains"/>
    <property type="match status" value="2"/>
</dbReference>
<evidence type="ECO:0000256" key="6">
    <source>
        <dbReference type="SAM" id="MobiDB-lite"/>
    </source>
</evidence>
<proteinExistence type="predicted"/>
<accession>A0A8H6KYB9</accession>
<dbReference type="GO" id="GO:0016020">
    <property type="term" value="C:membrane"/>
    <property type="evidence" value="ECO:0007669"/>
    <property type="project" value="UniProtKB-SubCell"/>
</dbReference>
<dbReference type="PANTHER" id="PTHR43791:SF43">
    <property type="entry name" value="MAJOR FACILITATOR SUPERFAMILY (MFS) PROFILE DOMAIN-CONTAINING PROTEIN"/>
    <property type="match status" value="1"/>
</dbReference>
<dbReference type="InterPro" id="IPR020846">
    <property type="entry name" value="MFS_dom"/>
</dbReference>
<feature type="transmembrane region" description="Helical" evidence="7">
    <location>
        <begin position="232"/>
        <end position="252"/>
    </location>
</feature>
<dbReference type="PANTHER" id="PTHR43791">
    <property type="entry name" value="PERMEASE-RELATED"/>
    <property type="match status" value="1"/>
</dbReference>
<evidence type="ECO:0000256" key="7">
    <source>
        <dbReference type="SAM" id="Phobius"/>
    </source>
</evidence>
<dbReference type="FunFam" id="1.20.1250.20:FF:001719">
    <property type="entry name" value="Uncharacterized protein"/>
    <property type="match status" value="1"/>
</dbReference>
<feature type="transmembrane region" description="Helical" evidence="7">
    <location>
        <begin position="460"/>
        <end position="481"/>
    </location>
</feature>
<feature type="domain" description="Major facilitator superfamily (MFS) profile" evidence="8">
    <location>
        <begin position="71"/>
        <end position="485"/>
    </location>
</feature>
<reference evidence="9" key="1">
    <citation type="journal article" date="2020" name="Phytopathology">
        <title>Genome Sequence Resources of Colletotrichum truncatum, C. plurivorum, C. musicola, and C. sojae: Four Species Pathogenic to Soybean (Glycine max).</title>
        <authorList>
            <person name="Rogerio F."/>
            <person name="Boufleur T.R."/>
            <person name="Ciampi-Guillardi M."/>
            <person name="Sukno S.A."/>
            <person name="Thon M.R."/>
            <person name="Massola Junior N.S."/>
            <person name="Baroncelli R."/>
        </authorList>
    </citation>
    <scope>NUCLEOTIDE SEQUENCE</scope>
    <source>
        <strain evidence="9">LFN0074</strain>
    </source>
</reference>
<dbReference type="Proteomes" id="UP000639643">
    <property type="component" value="Unassembled WGS sequence"/>
</dbReference>
<dbReference type="OrthoDB" id="3639251at2759"/>
<dbReference type="InterPro" id="IPR011701">
    <property type="entry name" value="MFS"/>
</dbReference>
<dbReference type="Pfam" id="PF03781">
    <property type="entry name" value="FGE-sulfatase"/>
    <property type="match status" value="1"/>
</dbReference>
<keyword evidence="10" id="KW-1185">Reference proteome</keyword>
<feature type="transmembrane region" description="Helical" evidence="7">
    <location>
        <begin position="395"/>
        <end position="415"/>
    </location>
</feature>
<dbReference type="Pfam" id="PF07690">
    <property type="entry name" value="MFS_1"/>
    <property type="match status" value="1"/>
</dbReference>
<dbReference type="SUPFAM" id="SSF52833">
    <property type="entry name" value="Thioredoxin-like"/>
    <property type="match status" value="1"/>
</dbReference>
<dbReference type="GO" id="GO:0022857">
    <property type="term" value="F:transmembrane transporter activity"/>
    <property type="evidence" value="ECO:0007669"/>
    <property type="project" value="InterPro"/>
</dbReference>
<name>A0A8H6KYB9_9PEZI</name>
<feature type="region of interest" description="Disordered" evidence="6">
    <location>
        <begin position="1"/>
        <end position="26"/>
    </location>
</feature>
<dbReference type="SUPFAM" id="SSF103473">
    <property type="entry name" value="MFS general substrate transporter"/>
    <property type="match status" value="1"/>
</dbReference>
<feature type="transmembrane region" description="Helical" evidence="7">
    <location>
        <begin position="303"/>
        <end position="327"/>
    </location>
</feature>
<evidence type="ECO:0000256" key="5">
    <source>
        <dbReference type="ARBA" id="ARBA00023136"/>
    </source>
</evidence>
<dbReference type="Gene3D" id="3.90.1580.10">
    <property type="entry name" value="paralog of FGE (formylglycine-generating enzyme)"/>
    <property type="match status" value="1"/>
</dbReference>
<dbReference type="InterPro" id="IPR036249">
    <property type="entry name" value="Thioredoxin-like_sf"/>
</dbReference>
<evidence type="ECO:0000313" key="10">
    <source>
        <dbReference type="Proteomes" id="UP000639643"/>
    </source>
</evidence>
<dbReference type="Gene3D" id="3.40.30.10">
    <property type="entry name" value="Glutaredoxin"/>
    <property type="match status" value="1"/>
</dbReference>
<sequence>MSDSKAIAPVAVSDTTSDLDKKTDVSPVVTEANPDQTQKSPWWRRILGLIWDSAEGDPEYRAYVQRLDLFFFPTVCLGYFIKYLDQTNYSNAFVSGMQTDLSLYGNERNWLNTWFSLGIMVGSVPAQMSQLSYVRPSVLIPTCEVIWSALVIGMGFAKNIKTMYALRFFIGLFEACAFPGYISMLGGWYGPKELTKRLAILLQVESIASMFSGYLQAGLYTSMNGRHGLAGWRWLFIMDAVISLPIAFWGYFGLPDLPHNTKAFYWSPEHIKYGVERIEMFGQKAQEKLTWKEAKRIYLGWEIWVFVVPYTMVAACHSATSYFNLWLKSTGYSVVQTNILPTAGSALNIVATVIWGIIADHTGRNYVMIVVVQALMMLSNVLLSVWTIPKGALMFAYYLSYAGSAATPVLISWANRLNAGDPSLRQLLVATANVVSYAFVLWVPLVLFPTYDAPKYKYGYQILILFGGLAIISVTVMWYMYRRRESELSRRTKELKEARQLQATLINVSGPDPQPTATMKNPMQTIQQLGARAKAFGSDPLLALADGEVLDLASGYIPLLARFTLEDKAAKGLRKRKAGEKPETPVYFTALELLRDNKVLVLTGGGKTTFAKYVSCRLATSGFRGGELVVRNEFGDAREERWEDGGVRPCYFLVDGVEDLRSVVRDVVPGVLGADGTGGVLVILDGVEKAGDDGVNLLLEMIELVGDREDVRLLLLGEANYCERLALPPRVARHSLLPLLQAQRRATVSKHLGLQSSAVDIGTGRAAANTALFAVALQAKHPGHQEEDLVDAWLSSVAPEPRLQAKLAEEAYEHIVGARDFDSVTRKQAQICGPVLLCSAVQRLLAARHLASLPPTTAVDLFRSDPVASQPVIRSCLARLKAVGKSDALVEGLISGPAPASQRGALLVADTLPPTSPFNPQIATIILEIVVGGNLSASERARAGRVLSRLDDPRDLTALTLIPAGVFAMGSDDHPNSKPVANVPVGAFRIGVYPVVNRDYLSFVRDTGRDWLSPDAGDAERRNAPATDVTWFDARAYCAWLTSRWRASGTIYVEEEVRLPTEAEWERAARGDEGLVFPWGVGWRDGAANSDELSLNDKCTVGMFPAGRSSYGCCDMAGNVWEWCSTLWGGDMAEPAFRYPWRGDDGREDPDAPGDVRRVLRGGCFSSPAAKANCTYRGSLEPGGFWRGNGFRVVVAPVQERRCGSLVSEGTPVSEVPKRRSVAVTIVDLKHAIAASVPGRRPVHIQAIDPKMPIIADFVLPDSAAGLPLPSVPDAALFVTFTTSNLPETGESWCPDVRAALPHLNAAFSAEGAPAMAYVEVGQRPEWKVLTNVYRTTWGISNVPTLVRYQRVDGEVKETGRLVEGEILDGERLKGLLGGRQ</sequence>
<protein>
    <submittedName>
        <fullName evidence="9">Pantothenate</fullName>
    </submittedName>
</protein>
<dbReference type="InterPro" id="IPR042095">
    <property type="entry name" value="SUMF_sf"/>
</dbReference>
<feature type="transmembrane region" description="Helical" evidence="7">
    <location>
        <begin position="339"/>
        <end position="359"/>
    </location>
</feature>
<keyword evidence="2" id="KW-0813">Transport</keyword>
<feature type="transmembrane region" description="Helical" evidence="7">
    <location>
        <begin position="198"/>
        <end position="220"/>
    </location>
</feature>
<dbReference type="EMBL" id="WIGM01000117">
    <property type="protein sequence ID" value="KAF6839156.1"/>
    <property type="molecule type" value="Genomic_DNA"/>
</dbReference>
<dbReference type="SUPFAM" id="SSF56436">
    <property type="entry name" value="C-type lectin-like"/>
    <property type="match status" value="1"/>
</dbReference>
<feature type="transmembrane region" description="Helical" evidence="7">
    <location>
        <begin position="366"/>
        <end position="389"/>
    </location>
</feature>
<evidence type="ECO:0000256" key="3">
    <source>
        <dbReference type="ARBA" id="ARBA00022692"/>
    </source>
</evidence>
<keyword evidence="3 7" id="KW-0812">Transmembrane</keyword>
<dbReference type="Pfam" id="PF06110">
    <property type="entry name" value="TXD17-like_Trx"/>
    <property type="match status" value="1"/>
</dbReference>
<comment type="subcellular location">
    <subcellularLocation>
        <location evidence="1">Membrane</location>
        <topology evidence="1">Multi-pass membrane protein</topology>
    </subcellularLocation>
</comment>
<keyword evidence="4 7" id="KW-1133">Transmembrane helix</keyword>